<name>A0A1B8PVZ9_MORLA</name>
<dbReference type="Pfam" id="PF03807">
    <property type="entry name" value="F420_oxidored"/>
    <property type="match status" value="1"/>
</dbReference>
<proteinExistence type="predicted"/>
<gene>
    <name evidence="3" type="ORF">A9309_10940</name>
</gene>
<dbReference type="PANTHER" id="PTHR14239">
    <property type="entry name" value="DUDULIN-RELATED"/>
    <property type="match status" value="1"/>
</dbReference>
<dbReference type="GO" id="GO:0016491">
    <property type="term" value="F:oxidoreductase activity"/>
    <property type="evidence" value="ECO:0007669"/>
    <property type="project" value="UniProtKB-KW"/>
</dbReference>
<dbReference type="AlphaFoldDB" id="A0A1B8PVZ9"/>
<dbReference type="InterPro" id="IPR051267">
    <property type="entry name" value="STEAP_metalloreductase"/>
</dbReference>
<reference evidence="3 4" key="1">
    <citation type="submission" date="2016-06" db="EMBL/GenBank/DDBJ databases">
        <title>Draft genome of Moraxella lacunata CCUG 57757A.</title>
        <authorList>
            <person name="Salva-Serra F."/>
            <person name="Engstrom-Jakobsson H."/>
            <person name="Thorell K."/>
            <person name="Gonzales-Siles L."/>
            <person name="Karlsson R."/>
            <person name="Boulund F."/>
            <person name="Engstrand L."/>
            <person name="Kristiansson E."/>
            <person name="Moore E."/>
        </authorList>
    </citation>
    <scope>NUCLEOTIDE SEQUENCE [LARGE SCALE GENOMIC DNA]</scope>
    <source>
        <strain evidence="3 4">CCUG 57757A</strain>
    </source>
</reference>
<evidence type="ECO:0000259" key="2">
    <source>
        <dbReference type="Pfam" id="PF03807"/>
    </source>
</evidence>
<dbReference type="SUPFAM" id="SSF51735">
    <property type="entry name" value="NAD(P)-binding Rossmann-fold domains"/>
    <property type="match status" value="1"/>
</dbReference>
<feature type="domain" description="Pyrroline-5-carboxylate reductase catalytic N-terminal" evidence="2">
    <location>
        <begin position="3"/>
        <end position="93"/>
    </location>
</feature>
<dbReference type="InterPro" id="IPR028939">
    <property type="entry name" value="P5C_Rdtase_cat_N"/>
</dbReference>
<dbReference type="InterPro" id="IPR036291">
    <property type="entry name" value="NAD(P)-bd_dom_sf"/>
</dbReference>
<dbReference type="Gene3D" id="3.40.50.720">
    <property type="entry name" value="NAD(P)-binding Rossmann-like Domain"/>
    <property type="match status" value="1"/>
</dbReference>
<evidence type="ECO:0000313" key="4">
    <source>
        <dbReference type="Proteomes" id="UP000092607"/>
    </source>
</evidence>
<sequence length="249" mass="26764">MNIAVIGIGQIGGTIAQKLAQAGYNVSVANSKGVDGVRDFADKIGAKACDLDTVGVGADVLILSLPTPAIADLPKSLWQGLSPDCVVVDTANYYPEFRDKPIDEIDNGMAESVWVSSVVGRDVVKAFNMLLAHSLANLGKNPDRKDRLTMWVASNDEPAKGRVMTLVEQCGFAPLDGGDLAGSWRQQPNSAGYCCDYTAHELRQSRANSTQTPTSVRQNRAYAIAELPNMTEGDFSHENVIRANRILNV</sequence>
<protein>
    <submittedName>
        <fullName evidence="3">3-hydroxyisobutyrate dehydrogenase</fullName>
    </submittedName>
</protein>
<dbReference type="EMBL" id="LZMS01000101">
    <property type="protein sequence ID" value="OBX59773.1"/>
    <property type="molecule type" value="Genomic_DNA"/>
</dbReference>
<dbReference type="Proteomes" id="UP000092607">
    <property type="component" value="Unassembled WGS sequence"/>
</dbReference>
<evidence type="ECO:0000313" key="3">
    <source>
        <dbReference type="EMBL" id="OBX59773.1"/>
    </source>
</evidence>
<comment type="caution">
    <text evidence="3">The sequence shown here is derived from an EMBL/GenBank/DDBJ whole genome shotgun (WGS) entry which is preliminary data.</text>
</comment>
<organism evidence="3 4">
    <name type="scientific">Moraxella lacunata</name>
    <dbReference type="NCBI Taxonomy" id="477"/>
    <lineage>
        <taxon>Bacteria</taxon>
        <taxon>Pseudomonadati</taxon>
        <taxon>Pseudomonadota</taxon>
        <taxon>Gammaproteobacteria</taxon>
        <taxon>Moraxellales</taxon>
        <taxon>Moraxellaceae</taxon>
        <taxon>Moraxella</taxon>
    </lineage>
</organism>
<accession>A0A1B8PVZ9</accession>
<keyword evidence="1" id="KW-0560">Oxidoreductase</keyword>
<evidence type="ECO:0000256" key="1">
    <source>
        <dbReference type="ARBA" id="ARBA00023002"/>
    </source>
</evidence>